<evidence type="ECO:0000313" key="1">
    <source>
        <dbReference type="EMBL" id="KAG7291720.1"/>
    </source>
</evidence>
<sequence>MAVKQARYRNGLGTQRRRPSDLDRRAACKRIGAHWNDDVIAEARLLIMRCPWDARHVDDNHLVANVKTAILAGGRNLDVFAETIIAVMAWTDGVFPDSWHHALTQLPGPAELYLRSIFDDFETPGSSPF</sequence>
<reference evidence="1" key="1">
    <citation type="submission" date="2023-02" db="EMBL/GenBank/DDBJ databases">
        <authorList>
            <person name="Palmer J.M."/>
        </authorList>
    </citation>
    <scope>NUCLEOTIDE SEQUENCE</scope>
    <source>
        <strain evidence="1">FW57</strain>
    </source>
</reference>
<comment type="caution">
    <text evidence="1">The sequence shown here is derived from an EMBL/GenBank/DDBJ whole genome shotgun (WGS) entry which is preliminary data.</text>
</comment>
<evidence type="ECO:0000313" key="2">
    <source>
        <dbReference type="Proteomes" id="UP001197093"/>
    </source>
</evidence>
<keyword evidence="2" id="KW-1185">Reference proteome</keyword>
<dbReference type="AlphaFoldDB" id="A0AAD4I2W6"/>
<organism evidence="1 2">
    <name type="scientific">Staphylotrichum longicolle</name>
    <dbReference type="NCBI Taxonomy" id="669026"/>
    <lineage>
        <taxon>Eukaryota</taxon>
        <taxon>Fungi</taxon>
        <taxon>Dikarya</taxon>
        <taxon>Ascomycota</taxon>
        <taxon>Pezizomycotina</taxon>
        <taxon>Sordariomycetes</taxon>
        <taxon>Sordariomycetidae</taxon>
        <taxon>Sordariales</taxon>
        <taxon>Chaetomiaceae</taxon>
        <taxon>Staphylotrichum</taxon>
    </lineage>
</organism>
<proteinExistence type="predicted"/>
<name>A0AAD4I2W6_9PEZI</name>
<gene>
    <name evidence="1" type="ORF">NEMBOFW57_001739</name>
</gene>
<dbReference type="Proteomes" id="UP001197093">
    <property type="component" value="Unassembled WGS sequence"/>
</dbReference>
<protein>
    <submittedName>
        <fullName evidence="1">Uncharacterized protein</fullName>
    </submittedName>
</protein>
<accession>A0AAD4I2W6</accession>
<dbReference type="EMBL" id="JAHCVI010000001">
    <property type="protein sequence ID" value="KAG7291720.1"/>
    <property type="molecule type" value="Genomic_DNA"/>
</dbReference>